<evidence type="ECO:0000313" key="5">
    <source>
        <dbReference type="Proteomes" id="UP001348149"/>
    </source>
</evidence>
<dbReference type="Proteomes" id="UP001348149">
    <property type="component" value="Unassembled WGS sequence"/>
</dbReference>
<dbReference type="EC" id="2.1.-.-" evidence="4"/>
<evidence type="ECO:0000256" key="3">
    <source>
        <dbReference type="ARBA" id="ARBA00022691"/>
    </source>
</evidence>
<dbReference type="PANTHER" id="PTHR43464:SF19">
    <property type="entry name" value="UBIQUINONE BIOSYNTHESIS O-METHYLTRANSFERASE, MITOCHONDRIAL"/>
    <property type="match status" value="1"/>
</dbReference>
<dbReference type="RefSeq" id="WP_326295848.1">
    <property type="nucleotide sequence ID" value="NZ_JAYLLH010000003.1"/>
</dbReference>
<proteinExistence type="predicted"/>
<keyword evidence="3" id="KW-0949">S-adenosyl-L-methionine</keyword>
<protein>
    <submittedName>
        <fullName evidence="4">Class I SAM-dependent methyltransferase</fullName>
        <ecNumber evidence="4">2.1.-.-</ecNumber>
    </submittedName>
</protein>
<comment type="caution">
    <text evidence="4">The sequence shown here is derived from an EMBL/GenBank/DDBJ whole genome shotgun (WGS) entry which is preliminary data.</text>
</comment>
<evidence type="ECO:0000256" key="1">
    <source>
        <dbReference type="ARBA" id="ARBA00022603"/>
    </source>
</evidence>
<accession>A0ABU6HCP0</accession>
<dbReference type="PANTHER" id="PTHR43464">
    <property type="entry name" value="METHYLTRANSFERASE"/>
    <property type="match status" value="1"/>
</dbReference>
<gene>
    <name evidence="4" type="ORF">VK792_02905</name>
</gene>
<keyword evidence="2 4" id="KW-0808">Transferase</keyword>
<keyword evidence="5" id="KW-1185">Reference proteome</keyword>
<dbReference type="GO" id="GO:0008168">
    <property type="term" value="F:methyltransferase activity"/>
    <property type="evidence" value="ECO:0007669"/>
    <property type="project" value="UniProtKB-KW"/>
</dbReference>
<organism evidence="4 5">
    <name type="scientific">Mesobacterium hydrothermale</name>
    <dbReference type="NCBI Taxonomy" id="3111907"/>
    <lineage>
        <taxon>Bacteria</taxon>
        <taxon>Pseudomonadati</taxon>
        <taxon>Pseudomonadota</taxon>
        <taxon>Alphaproteobacteria</taxon>
        <taxon>Rhodobacterales</taxon>
        <taxon>Roseobacteraceae</taxon>
        <taxon>Mesobacterium</taxon>
    </lineage>
</organism>
<dbReference type="EMBL" id="JAYLLH010000003">
    <property type="protein sequence ID" value="MEC3860220.1"/>
    <property type="molecule type" value="Genomic_DNA"/>
</dbReference>
<dbReference type="Pfam" id="PF13489">
    <property type="entry name" value="Methyltransf_23"/>
    <property type="match status" value="1"/>
</dbReference>
<sequence length="204" mass="21254">MAEKFLSKVYTVSGVDETRAIYDDWSASYEAEIGENGYATPGRIAAALAGLIADKSRPLLDYGCGTGLGGLALRLQGFSVIDGMDLSPEMLEQARAKHLYRHLAIVAGDAPPPVDPGTYGAIAAVGVIGSGAAPVSVLAQLLDCLAPGGLLAFSFNDHTLEDPSYAAVVDGWLRSGAAVERFREHGPHLPGIGLGANVYVIEKT</sequence>
<dbReference type="Gene3D" id="3.40.50.150">
    <property type="entry name" value="Vaccinia Virus protein VP39"/>
    <property type="match status" value="1"/>
</dbReference>
<dbReference type="GO" id="GO:0032259">
    <property type="term" value="P:methylation"/>
    <property type="evidence" value="ECO:0007669"/>
    <property type="project" value="UniProtKB-KW"/>
</dbReference>
<reference evidence="4 5" key="1">
    <citation type="submission" date="2024-01" db="EMBL/GenBank/DDBJ databases">
        <title>Mesobacterium rodlantinim sp. nov., isolated from shallow sea hydrothermal systems off Kueishantao Island.</title>
        <authorList>
            <person name="Su Z."/>
            <person name="Tang K."/>
        </authorList>
    </citation>
    <scope>NUCLEOTIDE SEQUENCE [LARGE SCALE GENOMIC DNA]</scope>
    <source>
        <strain evidence="4 5">TK19101</strain>
    </source>
</reference>
<dbReference type="InterPro" id="IPR029063">
    <property type="entry name" value="SAM-dependent_MTases_sf"/>
</dbReference>
<name>A0ABU6HCP0_9RHOB</name>
<keyword evidence="1 4" id="KW-0489">Methyltransferase</keyword>
<evidence type="ECO:0000313" key="4">
    <source>
        <dbReference type="EMBL" id="MEC3860220.1"/>
    </source>
</evidence>
<dbReference type="SUPFAM" id="SSF53335">
    <property type="entry name" value="S-adenosyl-L-methionine-dependent methyltransferases"/>
    <property type="match status" value="1"/>
</dbReference>
<evidence type="ECO:0000256" key="2">
    <source>
        <dbReference type="ARBA" id="ARBA00022679"/>
    </source>
</evidence>
<dbReference type="CDD" id="cd02440">
    <property type="entry name" value="AdoMet_MTases"/>
    <property type="match status" value="1"/>
</dbReference>